<dbReference type="GeneID" id="61529284"/>
<dbReference type="RefSeq" id="WP_064808497.1">
    <property type="nucleotide sequence ID" value="NZ_CP016023.1"/>
</dbReference>
<dbReference type="Gene3D" id="1.10.10.1320">
    <property type="entry name" value="Anti-sigma factor, zinc-finger domain"/>
    <property type="match status" value="1"/>
</dbReference>
<keyword evidence="2" id="KW-1185">Reference proteome</keyword>
<evidence type="ECO:0000313" key="2">
    <source>
        <dbReference type="Proteomes" id="UP000078572"/>
    </source>
</evidence>
<accession>A0A192A5F0</accession>
<dbReference type="InterPro" id="IPR041916">
    <property type="entry name" value="Anti_sigma_zinc_sf"/>
</dbReference>
<dbReference type="OrthoDB" id="191790at2"/>
<reference evidence="2" key="1">
    <citation type="submission" date="2016-06" db="EMBL/GenBank/DDBJ databases">
        <authorList>
            <person name="Xu Y."/>
            <person name="Nagy A."/>
            <person name="Yan X."/>
            <person name="Kim S.W."/>
            <person name="Haley B."/>
            <person name="Liu N.T."/>
            <person name="Nou X."/>
        </authorList>
    </citation>
    <scope>NUCLEOTIDE SEQUENCE [LARGE SCALE GENOMIC DNA]</scope>
    <source>
        <strain evidence="2">ATCC 49129</strain>
    </source>
</reference>
<dbReference type="Proteomes" id="UP000078572">
    <property type="component" value="Chromosome 2"/>
</dbReference>
<gene>
    <name evidence="1" type="ORF">A9Y76_24890</name>
</gene>
<evidence type="ECO:0000313" key="1">
    <source>
        <dbReference type="EMBL" id="ANJ75715.1"/>
    </source>
</evidence>
<dbReference type="EMBL" id="CP016023">
    <property type="protein sequence ID" value="ANJ75715.1"/>
    <property type="molecule type" value="Genomic_DNA"/>
</dbReference>
<dbReference type="AlphaFoldDB" id="A0A192A5F0"/>
<dbReference type="InterPro" id="IPR027383">
    <property type="entry name" value="Znf_put"/>
</dbReference>
<organism evidence="1 2">
    <name type="scientific">Ralstonia insidiosa</name>
    <dbReference type="NCBI Taxonomy" id="190721"/>
    <lineage>
        <taxon>Bacteria</taxon>
        <taxon>Pseudomonadati</taxon>
        <taxon>Pseudomonadota</taxon>
        <taxon>Betaproteobacteria</taxon>
        <taxon>Burkholderiales</taxon>
        <taxon>Burkholderiaceae</taxon>
        <taxon>Ralstonia</taxon>
    </lineage>
</organism>
<dbReference type="STRING" id="190721.ACS15_5412"/>
<proteinExistence type="predicted"/>
<sequence length="277" mass="29383">MNCDDIRALLAARADGELGAADSLRMETHLGTCAACTDVATRHDTVVRALRQGLRAPALYMKAPAGLSERVLHAVQVEAQAKAGARHTPPPVPARAPRRAESVWQRLAGWLITPTRGLGVAAGALAAVALGVGVLVGRPDAAALTAHDITASHVRALLGARETDVLSSDRHTVKPWFNGRIDYAPPVTDLATRGFPLIGGRLDYIDGRPVAVLVYRSAQHPVDLYVRPEAGGDAEPALRTERGYQLMVWRSAGMGYWAITDASADVVQAFARAVRGG</sequence>
<name>A0A192A5F0_9RALS</name>
<dbReference type="Pfam" id="PF13490">
    <property type="entry name" value="zf-HC2"/>
    <property type="match status" value="1"/>
</dbReference>
<protein>
    <submittedName>
        <fullName evidence="1">Uncharacterized protein</fullName>
    </submittedName>
</protein>